<accession>A0ABM8NAX1</accession>
<evidence type="ECO:0000313" key="2">
    <source>
        <dbReference type="Proteomes" id="UP000656319"/>
    </source>
</evidence>
<comment type="caution">
    <text evidence="1">The sequence shown here is derived from an EMBL/GenBank/DDBJ whole genome shotgun (WGS) entry which is preliminary data.</text>
</comment>
<gene>
    <name evidence="1" type="ORF">LMG27952_00580</name>
</gene>
<dbReference type="EMBL" id="CAJHCQ010000001">
    <property type="protein sequence ID" value="CAD6512307.1"/>
    <property type="molecule type" value="Genomic_DNA"/>
</dbReference>
<organism evidence="1 2">
    <name type="scientific">Paraburkholderia hiiakae</name>
    <dbReference type="NCBI Taxonomy" id="1081782"/>
    <lineage>
        <taxon>Bacteria</taxon>
        <taxon>Pseudomonadati</taxon>
        <taxon>Pseudomonadota</taxon>
        <taxon>Betaproteobacteria</taxon>
        <taxon>Burkholderiales</taxon>
        <taxon>Burkholderiaceae</taxon>
        <taxon>Paraburkholderia</taxon>
    </lineage>
</organism>
<keyword evidence="2" id="KW-1185">Reference proteome</keyword>
<reference evidence="1 2" key="1">
    <citation type="submission" date="2020-10" db="EMBL/GenBank/DDBJ databases">
        <authorList>
            <person name="Peeters C."/>
        </authorList>
    </citation>
    <scope>NUCLEOTIDE SEQUENCE [LARGE SCALE GENOMIC DNA]</scope>
    <source>
        <strain evidence="1 2">LMG 27952</strain>
    </source>
</reference>
<protein>
    <submittedName>
        <fullName evidence="1">Uncharacterized protein</fullName>
    </submittedName>
</protein>
<proteinExistence type="predicted"/>
<dbReference type="Proteomes" id="UP000656319">
    <property type="component" value="Unassembled WGS sequence"/>
</dbReference>
<sequence length="88" mass="9767">MQHVDGVADVRNVNHAKRATRVANAYLTRAAANGIHGLPVVRVEAALDAPQLPTGFLTRLFRKFPQICECAASKLQWLRMGEIIQNFI</sequence>
<name>A0ABM8NAX1_9BURK</name>
<evidence type="ECO:0000313" key="1">
    <source>
        <dbReference type="EMBL" id="CAD6512307.1"/>
    </source>
</evidence>